<accession>A0A4R2HCP3</accession>
<evidence type="ECO:0000313" key="1">
    <source>
        <dbReference type="EMBL" id="TCO25122.1"/>
    </source>
</evidence>
<dbReference type="Proteomes" id="UP000295684">
    <property type="component" value="Unassembled WGS sequence"/>
</dbReference>
<proteinExistence type="predicted"/>
<organism evidence="1 2">
    <name type="scientific">Pedobacter psychrotolerans</name>
    <dbReference type="NCBI Taxonomy" id="1843235"/>
    <lineage>
        <taxon>Bacteria</taxon>
        <taxon>Pseudomonadati</taxon>
        <taxon>Bacteroidota</taxon>
        <taxon>Sphingobacteriia</taxon>
        <taxon>Sphingobacteriales</taxon>
        <taxon>Sphingobacteriaceae</taxon>
        <taxon>Pedobacter</taxon>
    </lineage>
</organism>
<sequence>MRKMGFWDIKEGYTKGILEQMQNEMKEVKVD</sequence>
<name>A0A4R2HCP3_9SPHI</name>
<comment type="caution">
    <text evidence="1">The sequence shown here is derived from an EMBL/GenBank/DDBJ whole genome shotgun (WGS) entry which is preliminary data.</text>
</comment>
<reference evidence="1 2" key="1">
    <citation type="submission" date="2019-03" db="EMBL/GenBank/DDBJ databases">
        <title>Genomic Encyclopedia of Type Strains, Phase IV (KMG-IV): sequencing the most valuable type-strain genomes for metagenomic binning, comparative biology and taxonomic classification.</title>
        <authorList>
            <person name="Goeker M."/>
        </authorList>
    </citation>
    <scope>NUCLEOTIDE SEQUENCE [LARGE SCALE GENOMIC DNA]</scope>
    <source>
        <strain evidence="1 2">DSM 103236</strain>
    </source>
</reference>
<dbReference type="AlphaFoldDB" id="A0A4R2HCP3"/>
<dbReference type="EMBL" id="SLWO01000004">
    <property type="protein sequence ID" value="TCO25122.1"/>
    <property type="molecule type" value="Genomic_DNA"/>
</dbReference>
<evidence type="ECO:0000313" key="2">
    <source>
        <dbReference type="Proteomes" id="UP000295684"/>
    </source>
</evidence>
<gene>
    <name evidence="1" type="ORF">EV200_104158</name>
</gene>
<protein>
    <submittedName>
        <fullName evidence="1">Uncharacterized protein</fullName>
    </submittedName>
</protein>